<accession>A0AAP3MCW1</accession>
<evidence type="ECO:0000256" key="1">
    <source>
        <dbReference type="SAM" id="MobiDB-lite"/>
    </source>
</evidence>
<comment type="caution">
    <text evidence="2">The sequence shown here is derived from an EMBL/GenBank/DDBJ whole genome shotgun (WGS) entry which is preliminary data.</text>
</comment>
<gene>
    <name evidence="2" type="ORF">O6C86_10900</name>
</gene>
<protein>
    <submittedName>
        <fullName evidence="2">Lasso peptide</fullName>
    </submittedName>
</protein>
<reference evidence="2" key="1">
    <citation type="submission" date="2022-12" db="EMBL/GenBank/DDBJ databases">
        <title>Comparative genomics of Legionella pneumophila isolates from the West Bank and Germany support molecular epidemiology of Legionnaires disease.</title>
        <authorList>
            <person name="Zayed A.R."/>
            <person name="Bitar D.M."/>
            <person name="Steinert M."/>
            <person name="Lueck C."/>
            <person name="Brettar I."/>
            <person name="Hoefle M.G."/>
            <person name="Bunk B."/>
        </authorList>
    </citation>
    <scope>NUCLEOTIDE SEQUENCE</scope>
    <source>
        <strain evidence="2">H23</strain>
    </source>
</reference>
<name>A0AAP3MCW1_LEGPN</name>
<dbReference type="AlphaFoldDB" id="A0AAP3MCW1"/>
<sequence>MDKLNWEQPEVCAIPIDSVSASTEDADVQDGSSESGLSSSSTSGG</sequence>
<evidence type="ECO:0000313" key="3">
    <source>
        <dbReference type="Proteomes" id="UP001071279"/>
    </source>
</evidence>
<proteinExistence type="predicted"/>
<dbReference type="RefSeq" id="WP_115253366.1">
    <property type="nucleotide sequence ID" value="NZ_CP114576.1"/>
</dbReference>
<evidence type="ECO:0000313" key="2">
    <source>
        <dbReference type="EMBL" id="MCZ4719716.1"/>
    </source>
</evidence>
<feature type="compositionally biased region" description="Low complexity" evidence="1">
    <location>
        <begin position="31"/>
        <end position="45"/>
    </location>
</feature>
<dbReference type="Proteomes" id="UP001071279">
    <property type="component" value="Unassembled WGS sequence"/>
</dbReference>
<feature type="region of interest" description="Disordered" evidence="1">
    <location>
        <begin position="15"/>
        <end position="45"/>
    </location>
</feature>
<organism evidence="2 3">
    <name type="scientific">Legionella pneumophila</name>
    <dbReference type="NCBI Taxonomy" id="446"/>
    <lineage>
        <taxon>Bacteria</taxon>
        <taxon>Pseudomonadati</taxon>
        <taxon>Pseudomonadota</taxon>
        <taxon>Gammaproteobacteria</taxon>
        <taxon>Legionellales</taxon>
        <taxon>Legionellaceae</taxon>
        <taxon>Legionella</taxon>
    </lineage>
</organism>
<dbReference type="EMBL" id="JAPXIC010000074">
    <property type="protein sequence ID" value="MCZ4719716.1"/>
    <property type="molecule type" value="Genomic_DNA"/>
</dbReference>